<dbReference type="Pfam" id="PF04542">
    <property type="entry name" value="Sigma70_r2"/>
    <property type="match status" value="1"/>
</dbReference>
<evidence type="ECO:0000259" key="6">
    <source>
        <dbReference type="Pfam" id="PF04542"/>
    </source>
</evidence>
<evidence type="ECO:0000259" key="7">
    <source>
        <dbReference type="Pfam" id="PF04545"/>
    </source>
</evidence>
<evidence type="ECO:0000256" key="3">
    <source>
        <dbReference type="ARBA" id="ARBA00023082"/>
    </source>
</evidence>
<keyword evidence="2" id="KW-0805">Transcription regulation</keyword>
<evidence type="ECO:0000256" key="4">
    <source>
        <dbReference type="ARBA" id="ARBA00023125"/>
    </source>
</evidence>
<dbReference type="Gene3D" id="1.10.10.10">
    <property type="entry name" value="Winged helix-like DNA-binding domain superfamily/Winged helix DNA-binding domain"/>
    <property type="match status" value="1"/>
</dbReference>
<reference evidence="8 9" key="1">
    <citation type="submission" date="2017-06" db="EMBL/GenBank/DDBJ databases">
        <authorList>
            <consortium name="Pathogen Informatics"/>
        </authorList>
    </citation>
    <scope>NUCLEOTIDE SEQUENCE [LARGE SCALE GENOMIC DNA]</scope>
    <source>
        <strain evidence="8 9">NCTC13039</strain>
    </source>
</reference>
<dbReference type="GO" id="GO:0016987">
    <property type="term" value="F:sigma factor activity"/>
    <property type="evidence" value="ECO:0007669"/>
    <property type="project" value="UniProtKB-KW"/>
</dbReference>
<dbReference type="Gene3D" id="1.10.1740.10">
    <property type="match status" value="1"/>
</dbReference>
<dbReference type="Proteomes" id="UP000242637">
    <property type="component" value="Chromosome 1"/>
</dbReference>
<evidence type="ECO:0000313" key="9">
    <source>
        <dbReference type="Proteomes" id="UP000242637"/>
    </source>
</evidence>
<dbReference type="InterPro" id="IPR007627">
    <property type="entry name" value="RNA_pol_sigma70_r2"/>
</dbReference>
<keyword evidence="9" id="KW-1185">Reference proteome</keyword>
<keyword evidence="3" id="KW-0731">Sigma factor</keyword>
<feature type="domain" description="RNA polymerase sigma-70 region 4" evidence="7">
    <location>
        <begin position="164"/>
        <end position="212"/>
    </location>
</feature>
<dbReference type="Pfam" id="PF04545">
    <property type="entry name" value="Sigma70_r4"/>
    <property type="match status" value="1"/>
</dbReference>
<keyword evidence="5" id="KW-0804">Transcription</keyword>
<dbReference type="InterPro" id="IPR007630">
    <property type="entry name" value="RNA_pol_sigma70_r4"/>
</dbReference>
<dbReference type="RefSeq" id="WP_028327606.1">
    <property type="nucleotide sequence ID" value="NZ_LT906453.1"/>
</dbReference>
<proteinExistence type="inferred from homology"/>
<dbReference type="KEGG" id="dco:SAMEA4475696_0708"/>
<dbReference type="InterPro" id="IPR013324">
    <property type="entry name" value="RNA_pol_sigma_r3/r4-like"/>
</dbReference>
<dbReference type="InterPro" id="IPR036388">
    <property type="entry name" value="WH-like_DNA-bd_sf"/>
</dbReference>
<comment type="similarity">
    <text evidence="1">Belongs to the sigma-70 factor family. ECF subfamily.</text>
</comment>
<sequence length="222" mass="24381">MTIPFRGARKKNSEADASRAVTPWGAAAMGSTGEVSRLTELALAAKSGADSISRNELMRIVRERSFRYARARLGRFPRAASASEDVAQEVCVAVLMSLEKYDHRGVPFEAFMYSICSRKVADVQRVSMRQPVPTDEFPDREDLVPGPEETVVTGIDAQEAGALISKLKPADQEILHLRIAMGLSAEETARSLGKTAGAVRVAQHRAMSRLRELYAAQFEEEQ</sequence>
<protein>
    <submittedName>
        <fullName evidence="8">RNA polymerase sigma factor CnrH</fullName>
    </submittedName>
</protein>
<dbReference type="PANTHER" id="PTHR43133:SF58">
    <property type="entry name" value="ECF RNA POLYMERASE SIGMA FACTOR SIGD"/>
    <property type="match status" value="1"/>
</dbReference>
<keyword evidence="4" id="KW-0238">DNA-binding</keyword>
<dbReference type="InterPro" id="IPR039425">
    <property type="entry name" value="RNA_pol_sigma-70-like"/>
</dbReference>
<dbReference type="GO" id="GO:0006352">
    <property type="term" value="P:DNA-templated transcription initiation"/>
    <property type="evidence" value="ECO:0007669"/>
    <property type="project" value="InterPro"/>
</dbReference>
<evidence type="ECO:0000256" key="1">
    <source>
        <dbReference type="ARBA" id="ARBA00010641"/>
    </source>
</evidence>
<organism evidence="8 9">
    <name type="scientific">Dermatophilus congolensis</name>
    <dbReference type="NCBI Taxonomy" id="1863"/>
    <lineage>
        <taxon>Bacteria</taxon>
        <taxon>Bacillati</taxon>
        <taxon>Actinomycetota</taxon>
        <taxon>Actinomycetes</taxon>
        <taxon>Micrococcales</taxon>
        <taxon>Dermatophilaceae</taxon>
        <taxon>Dermatophilus</taxon>
    </lineage>
</organism>
<dbReference type="EMBL" id="LT906453">
    <property type="protein sequence ID" value="SNV19477.1"/>
    <property type="molecule type" value="Genomic_DNA"/>
</dbReference>
<evidence type="ECO:0000313" key="8">
    <source>
        <dbReference type="EMBL" id="SNV19477.1"/>
    </source>
</evidence>
<evidence type="ECO:0000256" key="5">
    <source>
        <dbReference type="ARBA" id="ARBA00023163"/>
    </source>
</evidence>
<dbReference type="InterPro" id="IPR013325">
    <property type="entry name" value="RNA_pol_sigma_r2"/>
</dbReference>
<dbReference type="InterPro" id="IPR014284">
    <property type="entry name" value="RNA_pol_sigma-70_dom"/>
</dbReference>
<accession>A0A239VBE0</accession>
<name>A0A239VBE0_9MICO</name>
<evidence type="ECO:0000256" key="2">
    <source>
        <dbReference type="ARBA" id="ARBA00023015"/>
    </source>
</evidence>
<gene>
    <name evidence="8" type="primary">cnrH</name>
    <name evidence="8" type="ORF">SAMEA4475696_00708</name>
</gene>
<dbReference type="GeneID" id="63458977"/>
<dbReference type="SUPFAM" id="SSF88946">
    <property type="entry name" value="Sigma2 domain of RNA polymerase sigma factors"/>
    <property type="match status" value="1"/>
</dbReference>
<dbReference type="GO" id="GO:0003677">
    <property type="term" value="F:DNA binding"/>
    <property type="evidence" value="ECO:0007669"/>
    <property type="project" value="UniProtKB-KW"/>
</dbReference>
<dbReference type="NCBIfam" id="TIGR02937">
    <property type="entry name" value="sigma70-ECF"/>
    <property type="match status" value="1"/>
</dbReference>
<dbReference type="AlphaFoldDB" id="A0A239VBE0"/>
<dbReference type="STRING" id="1121387.GCA_000429885_01805"/>
<dbReference type="PANTHER" id="PTHR43133">
    <property type="entry name" value="RNA POLYMERASE ECF-TYPE SIGMA FACTO"/>
    <property type="match status" value="1"/>
</dbReference>
<feature type="domain" description="RNA polymerase sigma-70 region 2" evidence="6">
    <location>
        <begin position="67"/>
        <end position="122"/>
    </location>
</feature>
<dbReference type="SUPFAM" id="SSF88659">
    <property type="entry name" value="Sigma3 and sigma4 domains of RNA polymerase sigma factors"/>
    <property type="match status" value="1"/>
</dbReference>